<evidence type="ECO:0000313" key="2">
    <source>
        <dbReference type="EMBL" id="HDS10181.1"/>
    </source>
</evidence>
<dbReference type="SUPFAM" id="SSF51658">
    <property type="entry name" value="Xylose isomerase-like"/>
    <property type="match status" value="1"/>
</dbReference>
<dbReference type="InterPro" id="IPR036237">
    <property type="entry name" value="Xyl_isomerase-like_sf"/>
</dbReference>
<sequence length="268" mass="30743">MPWAFTIWNKSSFSKNDYELLLKSGYSVAEISLDYPWPFSADFKYTVKQIAELGLRIAFHAPWRDISLASPYRDISRGSLEALKKVIDEVADTRAEYMVFHIQTREEVKLDSEYFSQVKEVVAELNDYARSKGIRAVLENTFSGVSESPESFAELLKYTGAGACLDIGRLLPRESQQYFSLEQIEKWIRTISNKIEVLHLHSLGRRKGKVTEHFSFLGNENLFSTIVKRTFTFNPNLVVTLEVFYTHAGNDVTASYLAEMLTKFLSLF</sequence>
<gene>
    <name evidence="2" type="ORF">ENO04_00950</name>
</gene>
<dbReference type="AlphaFoldDB" id="A0A7C1E923"/>
<protein>
    <submittedName>
        <fullName evidence="2">Sugar phosphate isomerase/epimerase</fullName>
    </submittedName>
</protein>
<keyword evidence="2" id="KW-0413">Isomerase</keyword>
<comment type="caution">
    <text evidence="2">The sequence shown here is derived from an EMBL/GenBank/DDBJ whole genome shotgun (WGS) entry which is preliminary data.</text>
</comment>
<name>A0A7C1E923_9CREN</name>
<dbReference type="GO" id="GO:0016853">
    <property type="term" value="F:isomerase activity"/>
    <property type="evidence" value="ECO:0007669"/>
    <property type="project" value="UniProtKB-KW"/>
</dbReference>
<reference evidence="2" key="1">
    <citation type="journal article" date="2020" name="mSystems">
        <title>Genome- and Community-Level Interaction Insights into Carbon Utilization and Element Cycling Functions of Hydrothermarchaeota in Hydrothermal Sediment.</title>
        <authorList>
            <person name="Zhou Z."/>
            <person name="Liu Y."/>
            <person name="Xu W."/>
            <person name="Pan J."/>
            <person name="Luo Z.H."/>
            <person name="Li M."/>
        </authorList>
    </citation>
    <scope>NUCLEOTIDE SEQUENCE [LARGE SCALE GENOMIC DNA]</scope>
    <source>
        <strain evidence="2">SpSt-123</strain>
    </source>
</reference>
<dbReference type="Pfam" id="PF01261">
    <property type="entry name" value="AP_endonuc_2"/>
    <property type="match status" value="1"/>
</dbReference>
<dbReference type="InterPro" id="IPR050312">
    <property type="entry name" value="IolE/XylAMocC-like"/>
</dbReference>
<dbReference type="Gene3D" id="3.20.20.150">
    <property type="entry name" value="Divalent-metal-dependent TIM barrel enzymes"/>
    <property type="match status" value="1"/>
</dbReference>
<accession>A0A7C1E923</accession>
<evidence type="ECO:0000259" key="1">
    <source>
        <dbReference type="Pfam" id="PF01261"/>
    </source>
</evidence>
<dbReference type="EMBL" id="DSDY01000035">
    <property type="protein sequence ID" value="HDS10181.1"/>
    <property type="molecule type" value="Genomic_DNA"/>
</dbReference>
<organism evidence="2">
    <name type="scientific">Fervidicoccus fontis</name>
    <dbReference type="NCBI Taxonomy" id="683846"/>
    <lineage>
        <taxon>Archaea</taxon>
        <taxon>Thermoproteota</taxon>
        <taxon>Thermoprotei</taxon>
        <taxon>Fervidicoccales</taxon>
        <taxon>Fervidicoccaceae</taxon>
        <taxon>Fervidicoccus</taxon>
    </lineage>
</organism>
<feature type="domain" description="Xylose isomerase-like TIM barrel" evidence="1">
    <location>
        <begin position="21"/>
        <end position="247"/>
    </location>
</feature>
<dbReference type="PANTHER" id="PTHR12110">
    <property type="entry name" value="HYDROXYPYRUVATE ISOMERASE"/>
    <property type="match status" value="1"/>
</dbReference>
<dbReference type="InterPro" id="IPR013022">
    <property type="entry name" value="Xyl_isomerase-like_TIM-brl"/>
</dbReference>
<proteinExistence type="predicted"/>